<dbReference type="STRING" id="3880.A0A072VNM3"/>
<sequence>MEDIRKIWAMGTVNLKPGLMSFFCWSRDFDTQTQVQTHAQIWVRLLRLPREYWRKTTLLEIASGLGTPLIIDDATMHRRFGLFARVLIDVDLSEQLFETIIVEREGHALSISIQYEQQPSFALIEGISKPVHQASTGSQTQSRNIRKGNALVRHAGTSAQQGQGYMPSSSSSHISKTSQQEHVFIDATNSKQSSTLVDNNVGQESELPSGEAELVDKDPNQISNITLVDSVEIVDKVSEEIVSLSQVAHSKDSDTLQNVSDESVFLTPNNNKLVTDDGLPTPAPTPPMQCSKAERLLFLGADIASASLAMDPILVMQSTPPAKATFGDFLSPITTTDENLRPDKDGLDTDQASDNTLEPDTFTEQEHAMLEAHLEVHKFLSHTTDTAKKGKRGRPRKPKSPIALSGTKSKHKTSADLSEIGSDTVNTRSKYGVIKSNPKYGD</sequence>
<feature type="region of interest" description="Disordered" evidence="1">
    <location>
        <begin position="333"/>
        <end position="357"/>
    </location>
</feature>
<proteinExistence type="predicted"/>
<accession>A0A072VNM3</accession>
<reference evidence="2 4" key="1">
    <citation type="journal article" date="2011" name="Nature">
        <title>The Medicago genome provides insight into the evolution of rhizobial symbioses.</title>
        <authorList>
            <person name="Young N.D."/>
            <person name="Debelle F."/>
            <person name="Oldroyd G.E."/>
            <person name="Geurts R."/>
            <person name="Cannon S.B."/>
            <person name="Udvardi M.K."/>
            <person name="Benedito V.A."/>
            <person name="Mayer K.F."/>
            <person name="Gouzy J."/>
            <person name="Schoof H."/>
            <person name="Van de Peer Y."/>
            <person name="Proost S."/>
            <person name="Cook D.R."/>
            <person name="Meyers B.C."/>
            <person name="Spannagl M."/>
            <person name="Cheung F."/>
            <person name="De Mita S."/>
            <person name="Krishnakumar V."/>
            <person name="Gundlach H."/>
            <person name="Zhou S."/>
            <person name="Mudge J."/>
            <person name="Bharti A.K."/>
            <person name="Murray J.D."/>
            <person name="Naoumkina M.A."/>
            <person name="Rosen B."/>
            <person name="Silverstein K.A."/>
            <person name="Tang H."/>
            <person name="Rombauts S."/>
            <person name="Zhao P.X."/>
            <person name="Zhou P."/>
            <person name="Barbe V."/>
            <person name="Bardou P."/>
            <person name="Bechner M."/>
            <person name="Bellec A."/>
            <person name="Berger A."/>
            <person name="Berges H."/>
            <person name="Bidwell S."/>
            <person name="Bisseling T."/>
            <person name="Choisne N."/>
            <person name="Couloux A."/>
            <person name="Denny R."/>
            <person name="Deshpande S."/>
            <person name="Dai X."/>
            <person name="Doyle J.J."/>
            <person name="Dudez A.M."/>
            <person name="Farmer A.D."/>
            <person name="Fouteau S."/>
            <person name="Franken C."/>
            <person name="Gibelin C."/>
            <person name="Gish J."/>
            <person name="Goldstein S."/>
            <person name="Gonzalez A.J."/>
            <person name="Green P.J."/>
            <person name="Hallab A."/>
            <person name="Hartog M."/>
            <person name="Hua A."/>
            <person name="Humphray S.J."/>
            <person name="Jeong D.H."/>
            <person name="Jing Y."/>
            <person name="Jocker A."/>
            <person name="Kenton S.M."/>
            <person name="Kim D.J."/>
            <person name="Klee K."/>
            <person name="Lai H."/>
            <person name="Lang C."/>
            <person name="Lin S."/>
            <person name="Macmil S.L."/>
            <person name="Magdelenat G."/>
            <person name="Matthews L."/>
            <person name="McCorrison J."/>
            <person name="Monaghan E.L."/>
            <person name="Mun J.H."/>
            <person name="Najar F.Z."/>
            <person name="Nicholson C."/>
            <person name="Noirot C."/>
            <person name="O'Bleness M."/>
            <person name="Paule C.R."/>
            <person name="Poulain J."/>
            <person name="Prion F."/>
            <person name="Qin B."/>
            <person name="Qu C."/>
            <person name="Retzel E.F."/>
            <person name="Riddle C."/>
            <person name="Sallet E."/>
            <person name="Samain S."/>
            <person name="Samson N."/>
            <person name="Sanders I."/>
            <person name="Saurat O."/>
            <person name="Scarpelli C."/>
            <person name="Schiex T."/>
            <person name="Segurens B."/>
            <person name="Severin A.J."/>
            <person name="Sherrier D.J."/>
            <person name="Shi R."/>
            <person name="Sims S."/>
            <person name="Singer S.R."/>
            <person name="Sinharoy S."/>
            <person name="Sterck L."/>
            <person name="Viollet A."/>
            <person name="Wang B.B."/>
            <person name="Wang K."/>
            <person name="Wang M."/>
            <person name="Wang X."/>
            <person name="Warfsmann J."/>
            <person name="Weissenbach J."/>
            <person name="White D.D."/>
            <person name="White J.D."/>
            <person name="Wiley G.B."/>
            <person name="Wincker P."/>
            <person name="Xing Y."/>
            <person name="Yang L."/>
            <person name="Yao Z."/>
            <person name="Ying F."/>
            <person name="Zhai J."/>
            <person name="Zhou L."/>
            <person name="Zuber A."/>
            <person name="Denarie J."/>
            <person name="Dixon R.A."/>
            <person name="May G.D."/>
            <person name="Schwartz D.C."/>
            <person name="Rogers J."/>
            <person name="Quetier F."/>
            <person name="Town C.D."/>
            <person name="Roe B.A."/>
        </authorList>
    </citation>
    <scope>NUCLEOTIDE SEQUENCE [LARGE SCALE GENOMIC DNA]</scope>
    <source>
        <strain evidence="2">A17</strain>
        <strain evidence="3 4">cv. Jemalong A17</strain>
    </source>
</reference>
<organism evidence="2 4">
    <name type="scientific">Medicago truncatula</name>
    <name type="common">Barrel medic</name>
    <name type="synonym">Medicago tribuloides</name>
    <dbReference type="NCBI Taxonomy" id="3880"/>
    <lineage>
        <taxon>Eukaryota</taxon>
        <taxon>Viridiplantae</taxon>
        <taxon>Streptophyta</taxon>
        <taxon>Embryophyta</taxon>
        <taxon>Tracheophyta</taxon>
        <taxon>Spermatophyta</taxon>
        <taxon>Magnoliopsida</taxon>
        <taxon>eudicotyledons</taxon>
        <taxon>Gunneridae</taxon>
        <taxon>Pentapetalae</taxon>
        <taxon>rosids</taxon>
        <taxon>fabids</taxon>
        <taxon>Fabales</taxon>
        <taxon>Fabaceae</taxon>
        <taxon>Papilionoideae</taxon>
        <taxon>50 kb inversion clade</taxon>
        <taxon>NPAAA clade</taxon>
        <taxon>Hologalegina</taxon>
        <taxon>IRL clade</taxon>
        <taxon>Trifolieae</taxon>
        <taxon>Medicago</taxon>
    </lineage>
</organism>
<feature type="compositionally biased region" description="Low complexity" evidence="1">
    <location>
        <begin position="168"/>
        <end position="178"/>
    </location>
</feature>
<evidence type="ECO:0000256" key="1">
    <source>
        <dbReference type="SAM" id="MobiDB-lite"/>
    </source>
</evidence>
<reference evidence="2 4" key="2">
    <citation type="journal article" date="2014" name="BMC Genomics">
        <title>An improved genome release (version Mt4.0) for the model legume Medicago truncatula.</title>
        <authorList>
            <person name="Tang H."/>
            <person name="Krishnakumar V."/>
            <person name="Bidwell S."/>
            <person name="Rosen B."/>
            <person name="Chan A."/>
            <person name="Zhou S."/>
            <person name="Gentzbittel L."/>
            <person name="Childs K.L."/>
            <person name="Yandell M."/>
            <person name="Gundlach H."/>
            <person name="Mayer K.F."/>
            <person name="Schwartz D.C."/>
            <person name="Town C.D."/>
        </authorList>
    </citation>
    <scope>GENOME REANNOTATION</scope>
    <source>
        <strain evidence="2">A17</strain>
        <strain evidence="3 4">cv. Jemalong A17</strain>
    </source>
</reference>
<dbReference type="PANTHER" id="PTHR31286:SF60">
    <property type="entry name" value="PROTEIN, PUTATIVE-RELATED"/>
    <property type="match status" value="1"/>
</dbReference>
<feature type="compositionally biased region" description="Basic residues" evidence="1">
    <location>
        <begin position="389"/>
        <end position="399"/>
    </location>
</feature>
<gene>
    <name evidence="2" type="ordered locus">MTR_1g090997</name>
</gene>
<feature type="compositionally biased region" description="Basic and acidic residues" evidence="1">
    <location>
        <begin position="338"/>
        <end position="347"/>
    </location>
</feature>
<protein>
    <submittedName>
        <fullName evidence="2">DUF4283 domain protein</fullName>
    </submittedName>
</protein>
<keyword evidence="4" id="KW-1185">Reference proteome</keyword>
<name>A0A072VNM3_MEDTR</name>
<dbReference type="EMBL" id="CM001217">
    <property type="protein sequence ID" value="KEH43382.1"/>
    <property type="molecule type" value="Genomic_DNA"/>
</dbReference>
<reference evidence="3" key="3">
    <citation type="submission" date="2015-04" db="UniProtKB">
        <authorList>
            <consortium name="EnsemblPlants"/>
        </authorList>
    </citation>
    <scope>IDENTIFICATION</scope>
    <source>
        <strain evidence="3">cv. Jemalong A17</strain>
    </source>
</reference>
<dbReference type="HOGENOM" id="CLU_026538_0_0_1"/>
<feature type="region of interest" description="Disordered" evidence="1">
    <location>
        <begin position="156"/>
        <end position="180"/>
    </location>
</feature>
<feature type="region of interest" description="Disordered" evidence="1">
    <location>
        <begin position="383"/>
        <end position="442"/>
    </location>
</feature>
<dbReference type="EnsemblPlants" id="KEH43382">
    <property type="protein sequence ID" value="KEH43382"/>
    <property type="gene ID" value="MTR_1g090997"/>
</dbReference>
<dbReference type="Proteomes" id="UP000002051">
    <property type="component" value="Unassembled WGS sequence"/>
</dbReference>
<evidence type="ECO:0000313" key="2">
    <source>
        <dbReference type="EMBL" id="KEH43382.1"/>
    </source>
</evidence>
<evidence type="ECO:0000313" key="4">
    <source>
        <dbReference type="Proteomes" id="UP000002051"/>
    </source>
</evidence>
<feature type="compositionally biased region" description="Polar residues" evidence="1">
    <location>
        <begin position="157"/>
        <end position="167"/>
    </location>
</feature>
<dbReference type="PANTHER" id="PTHR31286">
    <property type="entry name" value="GLYCINE-RICH CELL WALL STRUCTURAL PROTEIN 1.8-LIKE"/>
    <property type="match status" value="1"/>
</dbReference>
<dbReference type="InterPro" id="IPR040256">
    <property type="entry name" value="At4g02000-like"/>
</dbReference>
<evidence type="ECO:0000313" key="3">
    <source>
        <dbReference type="EnsemblPlants" id="KEH43382"/>
    </source>
</evidence>
<dbReference type="AlphaFoldDB" id="A0A072VNM3"/>